<dbReference type="GeneID" id="70290558"/>
<keyword evidence="4" id="KW-0964">Secreted</keyword>
<evidence type="ECO:0000313" key="15">
    <source>
        <dbReference type="EMBL" id="KAG9250089.1"/>
    </source>
</evidence>
<dbReference type="RefSeq" id="XP_046114013.1">
    <property type="nucleotide sequence ID" value="XM_046259655.1"/>
</dbReference>
<dbReference type="PROSITE" id="PS00587">
    <property type="entry name" value="GLYCOSYL_HYDROL_F17"/>
    <property type="match status" value="1"/>
</dbReference>
<keyword evidence="7" id="KW-0325">Glycoprotein</keyword>
<keyword evidence="5 14" id="KW-0732">Signal</keyword>
<evidence type="ECO:0000256" key="7">
    <source>
        <dbReference type="ARBA" id="ARBA00023180"/>
    </source>
</evidence>
<evidence type="ECO:0000256" key="4">
    <source>
        <dbReference type="ARBA" id="ARBA00022525"/>
    </source>
</evidence>
<dbReference type="GO" id="GO:0009986">
    <property type="term" value="C:cell surface"/>
    <property type="evidence" value="ECO:0007669"/>
    <property type="project" value="TreeGrafter"/>
</dbReference>
<dbReference type="GO" id="GO:0071555">
    <property type="term" value="P:cell wall organization"/>
    <property type="evidence" value="ECO:0007669"/>
    <property type="project" value="TreeGrafter"/>
</dbReference>
<evidence type="ECO:0000256" key="14">
    <source>
        <dbReference type="SAM" id="SignalP"/>
    </source>
</evidence>
<dbReference type="EMBL" id="MU251283">
    <property type="protein sequence ID" value="KAG9250089.1"/>
    <property type="molecule type" value="Genomic_DNA"/>
</dbReference>
<evidence type="ECO:0000256" key="13">
    <source>
        <dbReference type="RuleBase" id="RU004336"/>
    </source>
</evidence>
<evidence type="ECO:0000256" key="11">
    <source>
        <dbReference type="ARBA" id="ARBA00041761"/>
    </source>
</evidence>
<dbReference type="Gene3D" id="3.20.20.80">
    <property type="entry name" value="Glycosidases"/>
    <property type="match status" value="1"/>
</dbReference>
<keyword evidence="16" id="KW-1185">Reference proteome</keyword>
<dbReference type="Proteomes" id="UP000887229">
    <property type="component" value="Unassembled WGS sequence"/>
</dbReference>
<dbReference type="SUPFAM" id="SSF51445">
    <property type="entry name" value="(Trans)glycosidases"/>
    <property type="match status" value="1"/>
</dbReference>
<dbReference type="Pfam" id="PF00332">
    <property type="entry name" value="Glyco_hydro_17"/>
    <property type="match status" value="1"/>
</dbReference>
<proteinExistence type="inferred from homology"/>
<comment type="similarity">
    <text evidence="2 12">Belongs to the glycosyl hydrolase 17 family.</text>
</comment>
<organism evidence="15 16">
    <name type="scientific">Emericellopsis atlantica</name>
    <dbReference type="NCBI Taxonomy" id="2614577"/>
    <lineage>
        <taxon>Eukaryota</taxon>
        <taxon>Fungi</taxon>
        <taxon>Dikarya</taxon>
        <taxon>Ascomycota</taxon>
        <taxon>Pezizomycotina</taxon>
        <taxon>Sordariomycetes</taxon>
        <taxon>Hypocreomycetidae</taxon>
        <taxon>Hypocreales</taxon>
        <taxon>Bionectriaceae</taxon>
        <taxon>Emericellopsis</taxon>
    </lineage>
</organism>
<dbReference type="GO" id="GO:0042973">
    <property type="term" value="F:glucan endo-1,3-beta-D-glucosidase activity"/>
    <property type="evidence" value="ECO:0007669"/>
    <property type="project" value="TreeGrafter"/>
</dbReference>
<evidence type="ECO:0000256" key="6">
    <source>
        <dbReference type="ARBA" id="ARBA00022801"/>
    </source>
</evidence>
<dbReference type="GO" id="GO:0005975">
    <property type="term" value="P:carbohydrate metabolic process"/>
    <property type="evidence" value="ECO:0007669"/>
    <property type="project" value="InterPro"/>
</dbReference>
<evidence type="ECO:0000256" key="5">
    <source>
        <dbReference type="ARBA" id="ARBA00022729"/>
    </source>
</evidence>
<evidence type="ECO:0000256" key="9">
    <source>
        <dbReference type="ARBA" id="ARBA00036824"/>
    </source>
</evidence>
<dbReference type="InterPro" id="IPR050732">
    <property type="entry name" value="Beta-glucan_modifiers"/>
</dbReference>
<evidence type="ECO:0000256" key="1">
    <source>
        <dbReference type="ARBA" id="ARBA00004191"/>
    </source>
</evidence>
<dbReference type="OrthoDB" id="1293114at2759"/>
<evidence type="ECO:0000256" key="8">
    <source>
        <dbReference type="ARBA" id="ARBA00023295"/>
    </source>
</evidence>
<comment type="caution">
    <text evidence="15">The sequence shown here is derived from an EMBL/GenBank/DDBJ whole genome shotgun (WGS) entry which is preliminary data.</text>
</comment>
<gene>
    <name evidence="15" type="ORF">F5Z01DRAFT_427284</name>
</gene>
<comment type="subcellular location">
    <subcellularLocation>
        <location evidence="1">Secreted</location>
        <location evidence="1">Cell wall</location>
    </subcellularLocation>
</comment>
<dbReference type="GO" id="GO:0005576">
    <property type="term" value="C:extracellular region"/>
    <property type="evidence" value="ECO:0007669"/>
    <property type="project" value="TreeGrafter"/>
</dbReference>
<dbReference type="GO" id="GO:0009277">
    <property type="term" value="C:fungal-type cell wall"/>
    <property type="evidence" value="ECO:0007669"/>
    <property type="project" value="TreeGrafter"/>
</dbReference>
<evidence type="ECO:0000256" key="2">
    <source>
        <dbReference type="ARBA" id="ARBA00008773"/>
    </source>
</evidence>
<protein>
    <recommendedName>
        <fullName evidence="10">glucan 1,3-beta-glucosidase</fullName>
        <ecNumber evidence="10">3.2.1.58</ecNumber>
    </recommendedName>
    <alternativeName>
        <fullName evidence="11">Exo-1,3-beta-glucanase</fullName>
    </alternativeName>
</protein>
<name>A0A9P7ZDJ1_9HYPO</name>
<evidence type="ECO:0000256" key="12">
    <source>
        <dbReference type="RuleBase" id="RU004335"/>
    </source>
</evidence>
<dbReference type="AlphaFoldDB" id="A0A9P7ZDJ1"/>
<evidence type="ECO:0000256" key="3">
    <source>
        <dbReference type="ARBA" id="ARBA00022512"/>
    </source>
</evidence>
<sequence>MRISFPAALVAFVTGASAAGTLGFAVGVKRADGSCKVTGDYEADLDAIKSNSGSTTVRVFDASECDVVAQILPAAQSKAFGVVLGVWPDTDAQYNAGKAAITNTAVNFKNQVIAVTVGSEGLYRGTYTADFLVGKLNDLRSASPGFKYGTADTWNRFADGTADPVLQVSDIALVNAFSYWQGASIDAAPGVFQDSIGQAFNHINSVKGGIPLWVGETGWPSRGTTYQNAVPTVQNADTYYRQAVCGSLGRGTNVFVFEALDEPWKPQSVGQDGSSADETSWGVMTADRQPKYNLMC</sequence>
<dbReference type="InterPro" id="IPR017853">
    <property type="entry name" value="GH"/>
</dbReference>
<dbReference type="PANTHER" id="PTHR16631">
    <property type="entry name" value="GLUCAN 1,3-BETA-GLUCOSIDASE"/>
    <property type="match status" value="1"/>
</dbReference>
<dbReference type="InterPro" id="IPR000490">
    <property type="entry name" value="Glyco_hydro_17"/>
</dbReference>
<comment type="catalytic activity">
    <reaction evidence="9">
        <text>Successive hydrolysis of beta-D-glucose units from the non-reducing ends of (1-&gt;3)-beta-D-glucans, releasing alpha-glucose.</text>
        <dbReference type="EC" id="3.2.1.58"/>
    </reaction>
</comment>
<reference evidence="15" key="1">
    <citation type="journal article" date="2021" name="IMA Fungus">
        <title>Genomic characterization of three marine fungi, including Emericellopsis atlantica sp. nov. with signatures of a generalist lifestyle and marine biomass degradation.</title>
        <authorList>
            <person name="Hagestad O.C."/>
            <person name="Hou L."/>
            <person name="Andersen J.H."/>
            <person name="Hansen E.H."/>
            <person name="Altermark B."/>
            <person name="Li C."/>
            <person name="Kuhnert E."/>
            <person name="Cox R.J."/>
            <person name="Crous P.W."/>
            <person name="Spatafora J.W."/>
            <person name="Lail K."/>
            <person name="Amirebrahimi M."/>
            <person name="Lipzen A."/>
            <person name="Pangilinan J."/>
            <person name="Andreopoulos W."/>
            <person name="Hayes R.D."/>
            <person name="Ng V."/>
            <person name="Grigoriev I.V."/>
            <person name="Jackson S.A."/>
            <person name="Sutton T.D.S."/>
            <person name="Dobson A.D.W."/>
            <person name="Rama T."/>
        </authorList>
    </citation>
    <scope>NUCLEOTIDE SEQUENCE</scope>
    <source>
        <strain evidence="15">TS7</strain>
    </source>
</reference>
<evidence type="ECO:0000313" key="16">
    <source>
        <dbReference type="Proteomes" id="UP000887229"/>
    </source>
</evidence>
<keyword evidence="3" id="KW-0134">Cell wall</keyword>
<dbReference type="EC" id="3.2.1.58" evidence="10"/>
<keyword evidence="8 13" id="KW-0326">Glycosidase</keyword>
<accession>A0A9P7ZDJ1</accession>
<dbReference type="PANTHER" id="PTHR16631:SF26">
    <property type="entry name" value="GLUCAN 1,3-BETA-GLUCOSIDASE"/>
    <property type="match status" value="1"/>
</dbReference>
<evidence type="ECO:0000256" key="10">
    <source>
        <dbReference type="ARBA" id="ARBA00038929"/>
    </source>
</evidence>
<feature type="signal peptide" evidence="14">
    <location>
        <begin position="1"/>
        <end position="18"/>
    </location>
</feature>
<dbReference type="GO" id="GO:0004338">
    <property type="term" value="F:glucan exo-1,3-beta-glucosidase activity"/>
    <property type="evidence" value="ECO:0007669"/>
    <property type="project" value="UniProtKB-EC"/>
</dbReference>
<feature type="chain" id="PRO_5040290906" description="glucan 1,3-beta-glucosidase" evidence="14">
    <location>
        <begin position="19"/>
        <end position="296"/>
    </location>
</feature>
<keyword evidence="6 13" id="KW-0378">Hydrolase</keyword>